<proteinExistence type="inferred from homology"/>
<dbReference type="Pfam" id="PF04751">
    <property type="entry name" value="DarP"/>
    <property type="match status" value="1"/>
</dbReference>
<dbReference type="HAMAP" id="MF_00765">
    <property type="entry name" value="DarP"/>
    <property type="match status" value="1"/>
</dbReference>
<sequence length="187" mass="20845">MPSDHDETEGFEAPSRSQRRRDALALFDLGEALLTLPPSRLAGIDLPDDVRTEIAHVRRITAPVARKRQLQFLAKLMRRHDEDAFAAARAALGGDIVAHRREVAVAHRLEALREQLLAEGDAALGELLQRHPLADRQNLRALIRQARVERAGNRPPHAYRELLRQLRALESAVAKATTDSTPEDATD</sequence>
<dbReference type="PANTHER" id="PTHR38101">
    <property type="entry name" value="UPF0307 PROTEIN YJGA"/>
    <property type="match status" value="1"/>
</dbReference>
<comment type="caution">
    <text evidence="6">The sequence shown here is derived from an EMBL/GenBank/DDBJ whole genome shotgun (WGS) entry which is preliminary data.</text>
</comment>
<dbReference type="Proteomes" id="UP000307749">
    <property type="component" value="Unassembled WGS sequence"/>
</dbReference>
<evidence type="ECO:0000256" key="3">
    <source>
        <dbReference type="ARBA" id="ARBA00022730"/>
    </source>
</evidence>
<comment type="function">
    <text evidence="5">Member of a network of 50S ribosomal subunit biogenesis factors which assembles along the 30S-50S interface, preventing incorrect 23S rRNA structures from forming. Promotes peptidyl transferase center (PTC) maturation.</text>
</comment>
<dbReference type="GO" id="GO:1902626">
    <property type="term" value="P:assembly of large subunit precursor of preribosome"/>
    <property type="evidence" value="ECO:0007669"/>
    <property type="project" value="UniProtKB-UniRule"/>
</dbReference>
<reference evidence="6 7" key="1">
    <citation type="submission" date="2017-02" db="EMBL/GenBank/DDBJ databases">
        <title>Whole genome sequencing of Metallibacterium scheffleri DSM 24874 (T).</title>
        <authorList>
            <person name="Kumar S."/>
            <person name="Patil P."/>
            <person name="Patil P.B."/>
        </authorList>
    </citation>
    <scope>NUCLEOTIDE SEQUENCE [LARGE SCALE GENOMIC DNA]</scope>
    <source>
        <strain evidence="6 7">DSM 24874</strain>
    </source>
</reference>
<accession>A0A4V3UT89</accession>
<evidence type="ECO:0000256" key="1">
    <source>
        <dbReference type="ARBA" id="ARBA00022490"/>
    </source>
</evidence>
<dbReference type="AlphaFoldDB" id="A0A4V3UT89"/>
<evidence type="ECO:0000256" key="2">
    <source>
        <dbReference type="ARBA" id="ARBA00022517"/>
    </source>
</evidence>
<comment type="subcellular location">
    <subcellularLocation>
        <location evidence="5">Cytoplasm</location>
    </subcellularLocation>
    <text evidence="5">Associates with late stage pre-50S ribosomal subunits.</text>
</comment>
<name>A0A4V3UT89_9GAMM</name>
<dbReference type="STRING" id="993689.GCA_002077135_01356"/>
<dbReference type="GO" id="GO:0019843">
    <property type="term" value="F:rRNA binding"/>
    <property type="evidence" value="ECO:0007669"/>
    <property type="project" value="UniProtKB-UniRule"/>
</dbReference>
<dbReference type="RefSeq" id="WP_081126652.1">
    <property type="nucleotide sequence ID" value="NZ_LDOS01000001.1"/>
</dbReference>
<dbReference type="GO" id="GO:0043022">
    <property type="term" value="F:ribosome binding"/>
    <property type="evidence" value="ECO:0007669"/>
    <property type="project" value="UniProtKB-UniRule"/>
</dbReference>
<keyword evidence="7" id="KW-1185">Reference proteome</keyword>
<dbReference type="OrthoDB" id="5293604at2"/>
<evidence type="ECO:0000256" key="5">
    <source>
        <dbReference type="HAMAP-Rule" id="MF_00765"/>
    </source>
</evidence>
<keyword evidence="2 5" id="KW-0690">Ribosome biogenesis</keyword>
<dbReference type="SUPFAM" id="SSF158710">
    <property type="entry name" value="PSPTO4464-like"/>
    <property type="match status" value="1"/>
</dbReference>
<dbReference type="EMBL" id="MWQO01000036">
    <property type="protein sequence ID" value="THD09711.1"/>
    <property type="molecule type" value="Genomic_DNA"/>
</dbReference>
<dbReference type="NCBIfam" id="NF003593">
    <property type="entry name" value="PRK05255.1-1"/>
    <property type="match status" value="1"/>
</dbReference>
<dbReference type="InterPro" id="IPR023153">
    <property type="entry name" value="DarP_sf"/>
</dbReference>
<dbReference type="CDD" id="cd16331">
    <property type="entry name" value="YjgA-like"/>
    <property type="match status" value="1"/>
</dbReference>
<dbReference type="PIRSF" id="PIRSF016183">
    <property type="entry name" value="UCP016183"/>
    <property type="match status" value="1"/>
</dbReference>
<dbReference type="GO" id="GO:0005829">
    <property type="term" value="C:cytosol"/>
    <property type="evidence" value="ECO:0007669"/>
    <property type="project" value="TreeGrafter"/>
</dbReference>
<dbReference type="Gene3D" id="1.10.60.30">
    <property type="entry name" value="PSPTO4464-like domains"/>
    <property type="match status" value="2"/>
</dbReference>
<organism evidence="6 7">
    <name type="scientific">Metallibacterium scheffleri</name>
    <dbReference type="NCBI Taxonomy" id="993689"/>
    <lineage>
        <taxon>Bacteria</taxon>
        <taxon>Pseudomonadati</taxon>
        <taxon>Pseudomonadota</taxon>
        <taxon>Gammaproteobacteria</taxon>
        <taxon>Lysobacterales</taxon>
        <taxon>Rhodanobacteraceae</taxon>
        <taxon>Metallibacterium</taxon>
    </lineage>
</organism>
<keyword evidence="1 5" id="KW-0963">Cytoplasm</keyword>
<keyword evidence="4 5" id="KW-0694">RNA-binding</keyword>
<evidence type="ECO:0000313" key="7">
    <source>
        <dbReference type="Proteomes" id="UP000307749"/>
    </source>
</evidence>
<evidence type="ECO:0000313" key="6">
    <source>
        <dbReference type="EMBL" id="THD09711.1"/>
    </source>
</evidence>
<dbReference type="InterPro" id="IPR006839">
    <property type="entry name" value="DarP"/>
</dbReference>
<dbReference type="PANTHER" id="PTHR38101:SF1">
    <property type="entry name" value="UPF0307 PROTEIN YJGA"/>
    <property type="match status" value="1"/>
</dbReference>
<comment type="similarity">
    <text evidence="5">Belongs to the DarP family.</text>
</comment>
<protein>
    <recommendedName>
        <fullName evidence="5">Dual-action ribosomal maturation protein DarP</fullName>
    </recommendedName>
    <alternativeName>
        <fullName evidence="5">Large ribosomal subunit assembly factor DarP</fullName>
    </alternativeName>
</protein>
<gene>
    <name evidence="5" type="primary">darP</name>
    <name evidence="6" type="ORF">B1806_10300</name>
</gene>
<keyword evidence="3 5" id="KW-0699">rRNA-binding</keyword>
<evidence type="ECO:0000256" key="4">
    <source>
        <dbReference type="ARBA" id="ARBA00022884"/>
    </source>
</evidence>